<feature type="domain" description="Acyl-CoA oxidase C-alpha1" evidence="1">
    <location>
        <begin position="258"/>
        <end position="394"/>
    </location>
</feature>
<protein>
    <submittedName>
        <fullName evidence="2">Acyl-CoA dehydrogenase/oxidase</fullName>
    </submittedName>
</protein>
<evidence type="ECO:0000313" key="2">
    <source>
        <dbReference type="EMBL" id="KAJ5383076.1"/>
    </source>
</evidence>
<accession>A0A9W9SRB3</accession>
<dbReference type="GeneID" id="81457900"/>
<dbReference type="InterPro" id="IPR012258">
    <property type="entry name" value="Acyl-CoA_oxidase"/>
</dbReference>
<dbReference type="SUPFAM" id="SSF56645">
    <property type="entry name" value="Acyl-CoA dehydrogenase NM domain-like"/>
    <property type="match status" value="1"/>
</dbReference>
<dbReference type="GO" id="GO:0033540">
    <property type="term" value="P:fatty acid beta-oxidation using acyl-CoA oxidase"/>
    <property type="evidence" value="ECO:0007669"/>
    <property type="project" value="TreeGrafter"/>
</dbReference>
<dbReference type="OrthoDB" id="538336at2759"/>
<dbReference type="SUPFAM" id="SSF47203">
    <property type="entry name" value="Acyl-CoA dehydrogenase C-terminal domain-like"/>
    <property type="match status" value="1"/>
</dbReference>
<dbReference type="PANTHER" id="PTHR10909:SF382">
    <property type="entry name" value="ACYL-COENZYME A OXIDASE"/>
    <property type="match status" value="1"/>
</dbReference>
<dbReference type="GO" id="GO:0055088">
    <property type="term" value="P:lipid homeostasis"/>
    <property type="evidence" value="ECO:0007669"/>
    <property type="project" value="TreeGrafter"/>
</dbReference>
<comment type="caution">
    <text evidence="2">The sequence shown here is derived from an EMBL/GenBank/DDBJ whole genome shotgun (WGS) entry which is preliminary data.</text>
</comment>
<dbReference type="GO" id="GO:0005504">
    <property type="term" value="F:fatty acid binding"/>
    <property type="evidence" value="ECO:0007669"/>
    <property type="project" value="TreeGrafter"/>
</dbReference>
<dbReference type="RefSeq" id="XP_056582852.1">
    <property type="nucleotide sequence ID" value="XM_056718717.1"/>
</dbReference>
<dbReference type="GO" id="GO:0003997">
    <property type="term" value="F:acyl-CoA oxidase activity"/>
    <property type="evidence" value="ECO:0007669"/>
    <property type="project" value="InterPro"/>
</dbReference>
<dbReference type="Gene3D" id="2.40.110.10">
    <property type="entry name" value="Butyryl-CoA Dehydrogenase, subunit A, domain 2"/>
    <property type="match status" value="1"/>
</dbReference>
<reference evidence="2" key="1">
    <citation type="submission" date="2022-12" db="EMBL/GenBank/DDBJ databases">
        <authorList>
            <person name="Petersen C."/>
        </authorList>
    </citation>
    <scope>NUCLEOTIDE SEQUENCE</scope>
    <source>
        <strain evidence="2">IBT 3081</strain>
    </source>
</reference>
<dbReference type="PANTHER" id="PTHR10909">
    <property type="entry name" value="ELECTRON TRANSPORT OXIDOREDUCTASE"/>
    <property type="match status" value="1"/>
</dbReference>
<dbReference type="InterPro" id="IPR046373">
    <property type="entry name" value="Acyl-CoA_Oxase/DH_mid-dom_sf"/>
</dbReference>
<dbReference type="Proteomes" id="UP001147752">
    <property type="component" value="Unassembled WGS sequence"/>
</dbReference>
<dbReference type="Gene3D" id="1.20.140.10">
    <property type="entry name" value="Butyryl-CoA Dehydrogenase, subunit A, domain 3"/>
    <property type="match status" value="1"/>
</dbReference>
<organism evidence="2 3">
    <name type="scientific">Penicillium concentricum</name>
    <dbReference type="NCBI Taxonomy" id="293559"/>
    <lineage>
        <taxon>Eukaryota</taxon>
        <taxon>Fungi</taxon>
        <taxon>Dikarya</taxon>
        <taxon>Ascomycota</taxon>
        <taxon>Pezizomycotina</taxon>
        <taxon>Eurotiomycetes</taxon>
        <taxon>Eurotiomycetidae</taxon>
        <taxon>Eurotiales</taxon>
        <taxon>Aspergillaceae</taxon>
        <taxon>Penicillium</taxon>
    </lineage>
</organism>
<dbReference type="EMBL" id="JAPZBT010000001">
    <property type="protein sequence ID" value="KAJ5383076.1"/>
    <property type="molecule type" value="Genomic_DNA"/>
</dbReference>
<dbReference type="GO" id="GO:0071949">
    <property type="term" value="F:FAD binding"/>
    <property type="evidence" value="ECO:0007669"/>
    <property type="project" value="InterPro"/>
</dbReference>
<dbReference type="GO" id="GO:0005777">
    <property type="term" value="C:peroxisome"/>
    <property type="evidence" value="ECO:0007669"/>
    <property type="project" value="InterPro"/>
</dbReference>
<keyword evidence="3" id="KW-1185">Reference proteome</keyword>
<dbReference type="InterPro" id="IPR009100">
    <property type="entry name" value="AcylCoA_DH/oxidase_NM_dom_sf"/>
</dbReference>
<proteinExistence type="predicted"/>
<dbReference type="Pfam" id="PF22924">
    <property type="entry name" value="ACOX_C_alpha1"/>
    <property type="match status" value="1"/>
</dbReference>
<dbReference type="InterPro" id="IPR055060">
    <property type="entry name" value="ACOX_C_alpha1"/>
</dbReference>
<evidence type="ECO:0000259" key="1">
    <source>
        <dbReference type="Pfam" id="PF22924"/>
    </source>
</evidence>
<reference evidence="2" key="2">
    <citation type="journal article" date="2023" name="IMA Fungus">
        <title>Comparative genomic study of the Penicillium genus elucidates a diverse pangenome and 15 lateral gene transfer events.</title>
        <authorList>
            <person name="Petersen C."/>
            <person name="Sorensen T."/>
            <person name="Nielsen M.R."/>
            <person name="Sondergaard T.E."/>
            <person name="Sorensen J.L."/>
            <person name="Fitzpatrick D.A."/>
            <person name="Frisvad J.C."/>
            <person name="Nielsen K.L."/>
        </authorList>
    </citation>
    <scope>NUCLEOTIDE SEQUENCE</scope>
    <source>
        <strain evidence="2">IBT 3081</strain>
    </source>
</reference>
<sequence length="563" mass="62599">MTSSSLELLRLPVFKDIPRDATDHERIYLSYQRAAAATKAYGMTAVDILQCTQKFWDIHLDIIGVVDCAAFTLMTIQINLAAGTLAPFAEKQPQYRELLNQMLNFEISAQYMLTEVGHGLDAKNLETTATMLPSGEFDLHTPSPSAAKIMPPSSPVKGLPRVGIVFAQLIVSGENRGIRPFITWLSDGNQMCNGVTSKLLPRRAASKPVDHAITSFTHIRLPHSALLGTVDKPKDMRKHFMSSIWRIGVGTLGLSLTMVPTMKRSVFVAGKYSQRRHILGPDQKPKPIISFRTQYGPILHGLAQIFVFEAYAQKSIQYFQDPSLTELVQHSIGAMFKAVLCKTSQACHFTLSERCGGQGLFENNHIIEAMLETRGISIAEGDILVLCIRLASELLLNRYQMPPAKDPSSFLAKHEQGLLDELHRMAKGISGGHRGEDFNRLILPRSQELVEAIGYRIAYDAATETGVHTDLVALYEIWVMLQDQSWFVQHVGLTREDMFQMEAERLSAVLPRLDALLDATGAEPYCNAPILSQTSWEHFVDQLETKTGNGTTDIGYSRGRAML</sequence>
<evidence type="ECO:0000313" key="3">
    <source>
        <dbReference type="Proteomes" id="UP001147752"/>
    </source>
</evidence>
<dbReference type="AlphaFoldDB" id="A0A9W9SRB3"/>
<dbReference type="InterPro" id="IPR036250">
    <property type="entry name" value="AcylCo_DH-like_C"/>
</dbReference>
<gene>
    <name evidence="2" type="ORF">N7517_000987</name>
</gene>
<name>A0A9W9SRB3_9EURO</name>